<gene>
    <name evidence="1" type="ORF">PC117_g13676</name>
</gene>
<dbReference type="AlphaFoldDB" id="A0A8T1D1P9"/>
<proteinExistence type="predicted"/>
<organism evidence="1 2">
    <name type="scientific">Phytophthora cactorum</name>
    <dbReference type="NCBI Taxonomy" id="29920"/>
    <lineage>
        <taxon>Eukaryota</taxon>
        <taxon>Sar</taxon>
        <taxon>Stramenopiles</taxon>
        <taxon>Oomycota</taxon>
        <taxon>Peronosporomycetes</taxon>
        <taxon>Peronosporales</taxon>
        <taxon>Peronosporaceae</taxon>
        <taxon>Phytophthora</taxon>
    </lineage>
</organism>
<dbReference type="EMBL" id="RCMK01000406">
    <property type="protein sequence ID" value="KAG2930628.1"/>
    <property type="molecule type" value="Genomic_DNA"/>
</dbReference>
<dbReference type="Proteomes" id="UP000736787">
    <property type="component" value="Unassembled WGS sequence"/>
</dbReference>
<accession>A0A8T1D1P9</accession>
<evidence type="ECO:0000313" key="1">
    <source>
        <dbReference type="EMBL" id="KAG2930628.1"/>
    </source>
</evidence>
<name>A0A8T1D1P9_9STRA</name>
<sequence>MYLVSTPSESVTPRVNIASIHESRLIVDELSLPPQHGEARNL</sequence>
<protein>
    <submittedName>
        <fullName evidence="1">Uncharacterized protein</fullName>
    </submittedName>
</protein>
<evidence type="ECO:0000313" key="2">
    <source>
        <dbReference type="Proteomes" id="UP000736787"/>
    </source>
</evidence>
<comment type="caution">
    <text evidence="1">The sequence shown here is derived from an EMBL/GenBank/DDBJ whole genome shotgun (WGS) entry which is preliminary data.</text>
</comment>
<reference evidence="1" key="1">
    <citation type="submission" date="2018-10" db="EMBL/GenBank/DDBJ databases">
        <title>Effector identification in a new, highly contiguous assembly of the strawberry crown rot pathogen Phytophthora cactorum.</title>
        <authorList>
            <person name="Armitage A.D."/>
            <person name="Nellist C.F."/>
            <person name="Bates H."/>
            <person name="Vickerstaff R.J."/>
            <person name="Harrison R.J."/>
        </authorList>
    </citation>
    <scope>NUCLEOTIDE SEQUENCE</scope>
    <source>
        <strain evidence="1">4040</strain>
    </source>
</reference>